<reference evidence="7" key="1">
    <citation type="submission" date="2022-12" db="EMBL/GenBank/DDBJ databases">
        <title>New Phytohabitans aurantiacus sp. RD004123 nov., an actinomycete isolated from soil.</title>
        <authorList>
            <person name="Triningsih D.W."/>
            <person name="Harunari E."/>
            <person name="Igarashi Y."/>
        </authorList>
    </citation>
    <scope>NUCLEOTIDE SEQUENCE</scope>
    <source>
        <strain evidence="7">RD004123</strain>
    </source>
</reference>
<dbReference type="Gene3D" id="3.40.640.10">
    <property type="entry name" value="Type I PLP-dependent aspartate aminotransferase-like (Major domain)"/>
    <property type="match status" value="1"/>
</dbReference>
<dbReference type="CDD" id="cd07377">
    <property type="entry name" value="WHTH_GntR"/>
    <property type="match status" value="1"/>
</dbReference>
<name>A0ABQ5QS88_9ACTN</name>
<dbReference type="InterPro" id="IPR000524">
    <property type="entry name" value="Tscrpt_reg_HTH_GntR"/>
</dbReference>
<evidence type="ECO:0000313" key="7">
    <source>
        <dbReference type="EMBL" id="GLH97481.1"/>
    </source>
</evidence>
<organism evidence="7 8">
    <name type="scientific">Phytohabitans aurantiacus</name>
    <dbReference type="NCBI Taxonomy" id="3016789"/>
    <lineage>
        <taxon>Bacteria</taxon>
        <taxon>Bacillati</taxon>
        <taxon>Actinomycetota</taxon>
        <taxon>Actinomycetes</taxon>
        <taxon>Micromonosporales</taxon>
        <taxon>Micromonosporaceae</taxon>
    </lineage>
</organism>
<dbReference type="InterPro" id="IPR051446">
    <property type="entry name" value="HTH_trans_reg/aminotransferase"/>
</dbReference>
<dbReference type="SMART" id="SM00345">
    <property type="entry name" value="HTH_GNTR"/>
    <property type="match status" value="1"/>
</dbReference>
<keyword evidence="4" id="KW-0238">DNA-binding</keyword>
<dbReference type="Pfam" id="PF00155">
    <property type="entry name" value="Aminotran_1_2"/>
    <property type="match status" value="1"/>
</dbReference>
<dbReference type="SUPFAM" id="SSF53383">
    <property type="entry name" value="PLP-dependent transferases"/>
    <property type="match status" value="1"/>
</dbReference>
<evidence type="ECO:0000256" key="1">
    <source>
        <dbReference type="ARBA" id="ARBA00005384"/>
    </source>
</evidence>
<dbReference type="InterPro" id="IPR036388">
    <property type="entry name" value="WH-like_DNA-bd_sf"/>
</dbReference>
<dbReference type="InterPro" id="IPR036390">
    <property type="entry name" value="WH_DNA-bd_sf"/>
</dbReference>
<dbReference type="PROSITE" id="PS50949">
    <property type="entry name" value="HTH_GNTR"/>
    <property type="match status" value="1"/>
</dbReference>
<dbReference type="InterPro" id="IPR004839">
    <property type="entry name" value="Aminotransferase_I/II_large"/>
</dbReference>
<dbReference type="Proteomes" id="UP001144280">
    <property type="component" value="Unassembled WGS sequence"/>
</dbReference>
<dbReference type="PANTHER" id="PTHR46577">
    <property type="entry name" value="HTH-TYPE TRANSCRIPTIONAL REGULATORY PROTEIN GABR"/>
    <property type="match status" value="1"/>
</dbReference>
<protein>
    <submittedName>
        <fullName evidence="7">GntR family transcriptional regulator</fullName>
    </submittedName>
</protein>
<dbReference type="Gene3D" id="1.10.10.10">
    <property type="entry name" value="Winged helix-like DNA-binding domain superfamily/Winged helix DNA-binding domain"/>
    <property type="match status" value="1"/>
</dbReference>
<dbReference type="InterPro" id="IPR015421">
    <property type="entry name" value="PyrdxlP-dep_Trfase_major"/>
</dbReference>
<proteinExistence type="inferred from homology"/>
<dbReference type="PRINTS" id="PR00035">
    <property type="entry name" value="HTHGNTR"/>
</dbReference>
<dbReference type="CDD" id="cd00609">
    <property type="entry name" value="AAT_like"/>
    <property type="match status" value="1"/>
</dbReference>
<evidence type="ECO:0000256" key="5">
    <source>
        <dbReference type="ARBA" id="ARBA00023163"/>
    </source>
</evidence>
<comment type="similarity">
    <text evidence="1">In the C-terminal section; belongs to the class-I pyridoxal-phosphate-dependent aminotransferase family.</text>
</comment>
<evidence type="ECO:0000256" key="4">
    <source>
        <dbReference type="ARBA" id="ARBA00023125"/>
    </source>
</evidence>
<evidence type="ECO:0000259" key="6">
    <source>
        <dbReference type="PROSITE" id="PS50949"/>
    </source>
</evidence>
<keyword evidence="8" id="KW-1185">Reference proteome</keyword>
<keyword evidence="2" id="KW-0663">Pyridoxal phosphate</keyword>
<dbReference type="EMBL" id="BSDI01000011">
    <property type="protein sequence ID" value="GLH97481.1"/>
    <property type="molecule type" value="Genomic_DNA"/>
</dbReference>
<keyword evidence="5" id="KW-0804">Transcription</keyword>
<dbReference type="PANTHER" id="PTHR46577:SF1">
    <property type="entry name" value="HTH-TYPE TRANSCRIPTIONAL REGULATORY PROTEIN GABR"/>
    <property type="match status" value="1"/>
</dbReference>
<dbReference type="InterPro" id="IPR015424">
    <property type="entry name" value="PyrdxlP-dep_Trfase"/>
</dbReference>
<keyword evidence="3" id="KW-0805">Transcription regulation</keyword>
<sequence length="484" mass="52691">MLAEVIGPIMDLHISLAGRGDLATQIYRQILDAVVDGRLRPGERMPPTRELARRLAVSRNTVALAYERLTAEGFLVGRVGAGTFVCREALDRRRTRTAPAGRGVEPRRFWRTAPSPVTGFGTGPYDFTVGVPDIQIFPLETWRRLVAQELRLATIQQADYSEPAGHPGLRAAIARYVGVARSVRAAPDDVLVTHGAQQALDLVGRILIEPGTRVAVEEPGYPPARLLFESLGARVTGVPVDGEGLDVAALPADARLVYVTPSHQYPLGVPMSLRRRAALLAWAERHRAVVVEDDYDSEFRFEDRPLEPLQSIDRDGRVVYIGTFSKTMLPMLRLGFLVPPASLRPALVSAKRLTDWHGELSNQAALARFLDDGHLARHVRRATRVYADRHAAVVGALRRDFAGWLEPVPSVAGLHVCARLAPGADVDLTAVVRRAAEAGVAVTELARFCGDRPAQHGLVIGYGALPTDRIAKGLSVIRASLKSP</sequence>
<accession>A0ABQ5QS88</accession>
<feature type="domain" description="HTH gntR-type" evidence="6">
    <location>
        <begin position="20"/>
        <end position="88"/>
    </location>
</feature>
<comment type="caution">
    <text evidence="7">The sequence shown here is derived from an EMBL/GenBank/DDBJ whole genome shotgun (WGS) entry which is preliminary data.</text>
</comment>
<dbReference type="SUPFAM" id="SSF46785">
    <property type="entry name" value="Winged helix' DNA-binding domain"/>
    <property type="match status" value="1"/>
</dbReference>
<evidence type="ECO:0000256" key="3">
    <source>
        <dbReference type="ARBA" id="ARBA00023015"/>
    </source>
</evidence>
<evidence type="ECO:0000313" key="8">
    <source>
        <dbReference type="Proteomes" id="UP001144280"/>
    </source>
</evidence>
<gene>
    <name evidence="7" type="ORF">Pa4123_27560</name>
</gene>
<dbReference type="Pfam" id="PF00392">
    <property type="entry name" value="GntR"/>
    <property type="match status" value="1"/>
</dbReference>
<evidence type="ECO:0000256" key="2">
    <source>
        <dbReference type="ARBA" id="ARBA00022898"/>
    </source>
</evidence>